<dbReference type="Gene3D" id="2.160.20.10">
    <property type="entry name" value="Single-stranded right-handed beta-helix, Pectin lyase-like"/>
    <property type="match status" value="1"/>
</dbReference>
<dbReference type="InterPro" id="IPR024535">
    <property type="entry name" value="RHGA/B-epi-like_pectate_lyase"/>
</dbReference>
<accession>A0A1H3AB12</accession>
<protein>
    <submittedName>
        <fullName evidence="2">Pectate lyase superfamily protein</fullName>
    </submittedName>
</protein>
<keyword evidence="3" id="KW-1185">Reference proteome</keyword>
<keyword evidence="2" id="KW-0456">Lyase</keyword>
<evidence type="ECO:0000313" key="2">
    <source>
        <dbReference type="EMBL" id="SDX26651.1"/>
    </source>
</evidence>
<dbReference type="GO" id="GO:0016829">
    <property type="term" value="F:lyase activity"/>
    <property type="evidence" value="ECO:0007669"/>
    <property type="project" value="UniProtKB-KW"/>
</dbReference>
<evidence type="ECO:0000259" key="1">
    <source>
        <dbReference type="Pfam" id="PF12708"/>
    </source>
</evidence>
<reference evidence="3" key="1">
    <citation type="submission" date="2016-10" db="EMBL/GenBank/DDBJ databases">
        <authorList>
            <person name="Varghese N."/>
            <person name="Submissions S."/>
        </authorList>
    </citation>
    <scope>NUCLEOTIDE SEQUENCE [LARGE SCALE GENOMIC DNA]</scope>
    <source>
        <strain evidence="3">DSM 26922</strain>
    </source>
</reference>
<name>A0A1H3AB12_9RHOB</name>
<dbReference type="InterPro" id="IPR011050">
    <property type="entry name" value="Pectin_lyase_fold/virulence"/>
</dbReference>
<sequence length="763" mass="81624">MNKAITDGLVLTPPPFANGLDVWSRGDGTPGTATYDGFASAAYVPADQDFGGCLELQKTENIQSLRYMGETPLLPGCYLQIKVRVKAISGNLPTVRVGGFAGGAGGVAVAGVTTQGAAATLTGYGEVVEITAIVGGGARTGVDLNWGREALYGHFGIDLTGANGGVVRIDDVQIGDVTSAFLRTMMDWVDVKDFGAVGDGVTDNTAAFEAADAAAGGREVLVSDGVYHLANNVTFESRVRFQGTVTMPAEKYLALSQNFDFDHYAAAFGDEELALRKAFQALLKQSSHESLDLCGRSIGLRGPIDMQAAVPDVTSFTARRVIRNGQLDAIADPAWATGTASSAATYATSQPYTLSNVTNVANIEVGSLVQGNGVGREVYVTSKNVGAQTLTLSQQLYDAVGTQTYSFKRFRYMLDFSGFQKLSQFNISDVDMKADGLASCVMLPPAGLIWHLRDCFFNQPLDRAVTSIGLACQGMMIDRCQFISNEQALAATERASIGFNINANDSKIRDNRCIRMGAFAVIHGSGHMLLGNHWFHGDNLSGAPRVAGLILTKPSSKIVINGNYSDNNYIEWNNEHDALPNFSSELSFGALSIVGNIFTAIGAASYFRFIVIKPYGAGHFINGLNVSGNTFKVTNGNIDRVDKVDDSVAALDAGRFRNINWTGNTYHAVNQWTQSPVMLSFSETSAAETWRCDFTDWLPFGGRARNVTDVTPVGALRNAGNVKQFVTHYTDPEEGASKGAVDVIWGTAVKGRVNVTARVDNPY</sequence>
<dbReference type="InterPro" id="IPR012334">
    <property type="entry name" value="Pectin_lyas_fold"/>
</dbReference>
<dbReference type="STRING" id="670155.SAMN04488001_2804"/>
<dbReference type="AlphaFoldDB" id="A0A1H3AB12"/>
<dbReference type="OrthoDB" id="7749009at2"/>
<organism evidence="2 3">
    <name type="scientific">Litoreibacter albidus</name>
    <dbReference type="NCBI Taxonomy" id="670155"/>
    <lineage>
        <taxon>Bacteria</taxon>
        <taxon>Pseudomonadati</taxon>
        <taxon>Pseudomonadota</taxon>
        <taxon>Alphaproteobacteria</taxon>
        <taxon>Rhodobacterales</taxon>
        <taxon>Roseobacteraceae</taxon>
        <taxon>Litoreibacter</taxon>
    </lineage>
</organism>
<dbReference type="RefSeq" id="WP_089947561.1">
    <property type="nucleotide sequence ID" value="NZ_FNOI01000005.1"/>
</dbReference>
<proteinExistence type="predicted"/>
<dbReference type="Pfam" id="PF12708">
    <property type="entry name" value="Pect-lyase_RHGA_epim"/>
    <property type="match status" value="1"/>
</dbReference>
<gene>
    <name evidence="2" type="ORF">SAMN04488001_2804</name>
</gene>
<dbReference type="SUPFAM" id="SSF51126">
    <property type="entry name" value="Pectin lyase-like"/>
    <property type="match status" value="1"/>
</dbReference>
<evidence type="ECO:0000313" key="3">
    <source>
        <dbReference type="Proteomes" id="UP000199441"/>
    </source>
</evidence>
<dbReference type="Proteomes" id="UP000199441">
    <property type="component" value="Unassembled WGS sequence"/>
</dbReference>
<feature type="domain" description="Rhamnogalacturonase A/B/Epimerase-like pectate lyase" evidence="1">
    <location>
        <begin position="188"/>
        <end position="249"/>
    </location>
</feature>
<dbReference type="EMBL" id="FNOI01000005">
    <property type="protein sequence ID" value="SDX26651.1"/>
    <property type="molecule type" value="Genomic_DNA"/>
</dbReference>